<reference evidence="1 2" key="1">
    <citation type="submission" date="2012-04" db="EMBL/GenBank/DDBJ databases">
        <authorList>
            <person name="Genoscope - CEA"/>
        </authorList>
    </citation>
    <scope>NUCLEOTIDE SEQUENCE [LARGE SCALE GENOMIC DNA]</scope>
    <source>
        <strain evidence="1 2">9808</strain>
    </source>
</reference>
<dbReference type="HOGENOM" id="CLU_2771242_0_0_3"/>
<dbReference type="InterPro" id="IPR010985">
    <property type="entry name" value="Ribbon_hlx_hlx"/>
</dbReference>
<dbReference type="Proteomes" id="UP000005291">
    <property type="component" value="Unassembled WGS sequence"/>
</dbReference>
<evidence type="ECO:0000313" key="2">
    <source>
        <dbReference type="Proteomes" id="UP000005291"/>
    </source>
</evidence>
<dbReference type="GO" id="GO:0006355">
    <property type="term" value="P:regulation of DNA-templated transcription"/>
    <property type="evidence" value="ECO:0007669"/>
    <property type="project" value="InterPro"/>
</dbReference>
<accession>I4I0J0</accession>
<dbReference type="RefSeq" id="WP_002795153.1">
    <property type="nucleotide sequence ID" value="NZ_HE973606.1"/>
</dbReference>
<proteinExistence type="predicted"/>
<organism evidence="1 2">
    <name type="scientific">Microcystis aeruginosa PCC 9808</name>
    <dbReference type="NCBI Taxonomy" id="1160284"/>
    <lineage>
        <taxon>Bacteria</taxon>
        <taxon>Bacillati</taxon>
        <taxon>Cyanobacteriota</taxon>
        <taxon>Cyanophyceae</taxon>
        <taxon>Oscillatoriophycideae</taxon>
        <taxon>Chroococcales</taxon>
        <taxon>Microcystaceae</taxon>
        <taxon>Microcystis</taxon>
    </lineage>
</organism>
<protein>
    <recommendedName>
        <fullName evidence="3">Ribbon-helix-helix protein CopG domain-containing protein</fullName>
    </recommendedName>
</protein>
<gene>
    <name evidence="1" type="ORF">MICAG_3650008</name>
</gene>
<dbReference type="SUPFAM" id="SSF47598">
    <property type="entry name" value="Ribbon-helix-helix"/>
    <property type="match status" value="1"/>
</dbReference>
<sequence>MPLLKYQLLARPAFNPEIDDRSGKLTVRIGESEANKVKSLAEAQGGTVSSYLREIVRHHLASQDAIKSN</sequence>
<dbReference type="EMBL" id="CAIN01000296">
    <property type="protein sequence ID" value="CCI27814.1"/>
    <property type="molecule type" value="Genomic_DNA"/>
</dbReference>
<comment type="caution">
    <text evidence="1">The sequence shown here is derived from an EMBL/GenBank/DDBJ whole genome shotgun (WGS) entry which is preliminary data.</text>
</comment>
<dbReference type="AlphaFoldDB" id="I4I0J0"/>
<evidence type="ECO:0008006" key="3">
    <source>
        <dbReference type="Google" id="ProtNLM"/>
    </source>
</evidence>
<evidence type="ECO:0000313" key="1">
    <source>
        <dbReference type="EMBL" id="CCI27814.1"/>
    </source>
</evidence>
<name>I4I0J0_MICAE</name>